<dbReference type="InterPro" id="IPR012340">
    <property type="entry name" value="NA-bd_OB-fold"/>
</dbReference>
<evidence type="ECO:0000313" key="4">
    <source>
        <dbReference type="EMBL" id="DAE11540.1"/>
    </source>
</evidence>
<dbReference type="HAMAP" id="MF_00984">
    <property type="entry name" value="SSB"/>
    <property type="match status" value="1"/>
</dbReference>
<evidence type="ECO:0000256" key="1">
    <source>
        <dbReference type="ARBA" id="ARBA00023125"/>
    </source>
</evidence>
<dbReference type="GO" id="GO:0009295">
    <property type="term" value="C:nucleoid"/>
    <property type="evidence" value="ECO:0007669"/>
    <property type="project" value="TreeGrafter"/>
</dbReference>
<name>A0A8S5PZ15_9CAUD</name>
<dbReference type="InterPro" id="IPR000424">
    <property type="entry name" value="Primosome_PriB/ssb"/>
</dbReference>
<feature type="region of interest" description="Disordered" evidence="3">
    <location>
        <begin position="109"/>
        <end position="139"/>
    </location>
</feature>
<dbReference type="EMBL" id="BK015534">
    <property type="protein sequence ID" value="DAE11540.1"/>
    <property type="molecule type" value="Genomic_DNA"/>
</dbReference>
<dbReference type="GO" id="GO:0003697">
    <property type="term" value="F:single-stranded DNA binding"/>
    <property type="evidence" value="ECO:0007669"/>
    <property type="project" value="InterPro"/>
</dbReference>
<dbReference type="PANTHER" id="PTHR10302:SF27">
    <property type="entry name" value="SINGLE-STRANDED DNA-BINDING PROTEIN"/>
    <property type="match status" value="1"/>
</dbReference>
<dbReference type="Gene3D" id="2.40.50.140">
    <property type="entry name" value="Nucleic acid-binding proteins"/>
    <property type="match status" value="1"/>
</dbReference>
<protein>
    <submittedName>
        <fullName evidence="4">Single strand binding protein</fullName>
    </submittedName>
</protein>
<sequence>MINKVILMGRLCADPELRNTQSGIAVCRFRIAVNRQYSKNSEKKADFINIVSWRQQAEFVSRYFRKGSMIIVEGKLQNADYTDNNGVKHYAMDVQADNVTFGESKTTQNAAQGDYNSQPQNYQPAPQTAYSEPQTQSYSNPMQDVVNQSQNVVHTYEADVKNAGKSTPEIDLDDLSDFQTILGDGDVPF</sequence>
<dbReference type="InterPro" id="IPR011344">
    <property type="entry name" value="ssDNA-bd"/>
</dbReference>
<dbReference type="GO" id="GO:0006260">
    <property type="term" value="P:DNA replication"/>
    <property type="evidence" value="ECO:0007669"/>
    <property type="project" value="InterPro"/>
</dbReference>
<organism evidence="4">
    <name type="scientific">Myoviridae sp. ct4tH12</name>
    <dbReference type="NCBI Taxonomy" id="2825031"/>
    <lineage>
        <taxon>Viruses</taxon>
        <taxon>Duplodnaviria</taxon>
        <taxon>Heunggongvirae</taxon>
        <taxon>Uroviricota</taxon>
        <taxon>Caudoviricetes</taxon>
    </lineage>
</organism>
<dbReference type="PANTHER" id="PTHR10302">
    <property type="entry name" value="SINGLE-STRANDED DNA-BINDING PROTEIN"/>
    <property type="match status" value="1"/>
</dbReference>
<evidence type="ECO:0000256" key="3">
    <source>
        <dbReference type="SAM" id="MobiDB-lite"/>
    </source>
</evidence>
<reference evidence="4" key="1">
    <citation type="journal article" date="2021" name="Proc. Natl. Acad. Sci. U.S.A.">
        <title>A Catalog of Tens of Thousands of Viruses from Human Metagenomes Reveals Hidden Associations with Chronic Diseases.</title>
        <authorList>
            <person name="Tisza M.J."/>
            <person name="Buck C.B."/>
        </authorList>
    </citation>
    <scope>NUCLEOTIDE SEQUENCE</scope>
    <source>
        <strain evidence="4">Ct4tH12</strain>
    </source>
</reference>
<dbReference type="PROSITE" id="PS50935">
    <property type="entry name" value="SSB"/>
    <property type="match status" value="1"/>
</dbReference>
<dbReference type="Pfam" id="PF00436">
    <property type="entry name" value="SSB"/>
    <property type="match status" value="1"/>
</dbReference>
<dbReference type="SUPFAM" id="SSF50249">
    <property type="entry name" value="Nucleic acid-binding proteins"/>
    <property type="match status" value="1"/>
</dbReference>
<accession>A0A8S5PZ15</accession>
<proteinExistence type="inferred from homology"/>
<evidence type="ECO:0000256" key="2">
    <source>
        <dbReference type="PROSITE-ProRule" id="PRU00252"/>
    </source>
</evidence>
<dbReference type="CDD" id="cd04496">
    <property type="entry name" value="SSB_OBF"/>
    <property type="match status" value="1"/>
</dbReference>
<keyword evidence="1 2" id="KW-0238">DNA-binding</keyword>
<dbReference type="NCBIfam" id="TIGR00621">
    <property type="entry name" value="ssb"/>
    <property type="match status" value="1"/>
</dbReference>